<accession>A0A397S8S3</accession>
<sequence>MLLDEEEMQEDMLLDEEEDDDKRKERKSYILNVQVKLRKRAVIKQSFNTVEPKKMFMNKNQKFNPLGDNIKLNKIYKEQDWYDRNIKMIVVYPCDSTKKREHQQTSGASKRKRAIPRVIIGTENASVLFPKDCQEWIREFKEKGPEDWDCSDIEESDDD</sequence>
<reference evidence="2 3" key="1">
    <citation type="submission" date="2018-06" db="EMBL/GenBank/DDBJ databases">
        <title>Comparative genomics reveals the genomic features of Rhizophagus irregularis, R. cerebriforme, R. diaphanum and Gigaspora rosea, and their symbiotic lifestyle signature.</title>
        <authorList>
            <person name="Morin E."/>
            <person name="San Clemente H."/>
            <person name="Chen E.C.H."/>
            <person name="De La Providencia I."/>
            <person name="Hainaut M."/>
            <person name="Kuo A."/>
            <person name="Kohler A."/>
            <person name="Murat C."/>
            <person name="Tang N."/>
            <person name="Roy S."/>
            <person name="Loubradou J."/>
            <person name="Henrissat B."/>
            <person name="Grigoriev I.V."/>
            <person name="Corradi N."/>
            <person name="Roux C."/>
            <person name="Martin F.M."/>
        </authorList>
    </citation>
    <scope>NUCLEOTIDE SEQUENCE [LARGE SCALE GENOMIC DNA]</scope>
    <source>
        <strain evidence="2 3">DAOM 227022</strain>
    </source>
</reference>
<evidence type="ECO:0000313" key="2">
    <source>
        <dbReference type="EMBL" id="RIA82358.1"/>
    </source>
</evidence>
<dbReference type="Proteomes" id="UP000265703">
    <property type="component" value="Unassembled WGS sequence"/>
</dbReference>
<proteinExistence type="predicted"/>
<dbReference type="OrthoDB" id="2374788at2759"/>
<evidence type="ECO:0000256" key="1">
    <source>
        <dbReference type="SAM" id="MobiDB-lite"/>
    </source>
</evidence>
<feature type="region of interest" description="Disordered" evidence="1">
    <location>
        <begin position="1"/>
        <end position="22"/>
    </location>
</feature>
<feature type="compositionally biased region" description="Acidic residues" evidence="1">
    <location>
        <begin position="1"/>
        <end position="20"/>
    </location>
</feature>
<evidence type="ECO:0000313" key="3">
    <source>
        <dbReference type="Proteomes" id="UP000265703"/>
    </source>
</evidence>
<name>A0A397S8S3_9GLOM</name>
<organism evidence="2 3">
    <name type="scientific">Glomus cerebriforme</name>
    <dbReference type="NCBI Taxonomy" id="658196"/>
    <lineage>
        <taxon>Eukaryota</taxon>
        <taxon>Fungi</taxon>
        <taxon>Fungi incertae sedis</taxon>
        <taxon>Mucoromycota</taxon>
        <taxon>Glomeromycotina</taxon>
        <taxon>Glomeromycetes</taxon>
        <taxon>Glomerales</taxon>
        <taxon>Glomeraceae</taxon>
        <taxon>Glomus</taxon>
    </lineage>
</organism>
<gene>
    <name evidence="2" type="ORF">C1645_788493</name>
</gene>
<protein>
    <submittedName>
        <fullName evidence="2">Uncharacterized protein</fullName>
    </submittedName>
</protein>
<dbReference type="EMBL" id="QKYT01000673">
    <property type="protein sequence ID" value="RIA82358.1"/>
    <property type="molecule type" value="Genomic_DNA"/>
</dbReference>
<dbReference type="AlphaFoldDB" id="A0A397S8S3"/>
<keyword evidence="3" id="KW-1185">Reference proteome</keyword>
<comment type="caution">
    <text evidence="2">The sequence shown here is derived from an EMBL/GenBank/DDBJ whole genome shotgun (WGS) entry which is preliminary data.</text>
</comment>